<dbReference type="Pfam" id="PF20335">
    <property type="entry name" value="DUF6630"/>
    <property type="match status" value="1"/>
</dbReference>
<organism evidence="2 3">
    <name type="scientific">Chitinophaga ginsengisegetis</name>
    <dbReference type="NCBI Taxonomy" id="393003"/>
    <lineage>
        <taxon>Bacteria</taxon>
        <taxon>Pseudomonadati</taxon>
        <taxon>Bacteroidota</taxon>
        <taxon>Chitinophagia</taxon>
        <taxon>Chitinophagales</taxon>
        <taxon>Chitinophagaceae</taxon>
        <taxon>Chitinophaga</taxon>
    </lineage>
</organism>
<accession>A0A1T5P7S6</accession>
<dbReference type="Proteomes" id="UP000190166">
    <property type="component" value="Unassembled WGS sequence"/>
</dbReference>
<protein>
    <recommendedName>
        <fullName evidence="1">DUF6630 domain-containing protein</fullName>
    </recommendedName>
</protein>
<sequence length="272" mass="30902">MPEQMPAISREDFNWLTQTYGKESGYSHIDTKESVVHEIFMDKVLIGTAFLNCASYELSFGTPGLHIRKNRLDNYKLHDKAVLIPDEMNEEDEEELLLRWSALMQELKMLENLHGLSNAREPLVQLYLDIFNEDDAEEQISHLPDIVLPNATAIWEELYTALSATGNVVEFEWQQFAESGISALNELTPLRQAGIMLKAPDAADFEAIIGAEDFAKGVLDFVNDQLDEHELKIVAAGTSLDEYQSFTCLNMQDFRLANALLKMEELCLICFF</sequence>
<feature type="domain" description="DUF6630" evidence="1">
    <location>
        <begin position="111"/>
        <end position="266"/>
    </location>
</feature>
<evidence type="ECO:0000313" key="3">
    <source>
        <dbReference type="Proteomes" id="UP000190166"/>
    </source>
</evidence>
<reference evidence="2 3" key="1">
    <citation type="submission" date="2017-02" db="EMBL/GenBank/DDBJ databases">
        <authorList>
            <person name="Peterson S.W."/>
        </authorList>
    </citation>
    <scope>NUCLEOTIDE SEQUENCE [LARGE SCALE GENOMIC DNA]</scope>
    <source>
        <strain evidence="2 3">DSM 18108</strain>
    </source>
</reference>
<evidence type="ECO:0000313" key="2">
    <source>
        <dbReference type="EMBL" id="SKD08667.1"/>
    </source>
</evidence>
<dbReference type="AlphaFoldDB" id="A0A1T5P7S6"/>
<gene>
    <name evidence="2" type="ORF">SAMN05660461_4543</name>
</gene>
<evidence type="ECO:0000259" key="1">
    <source>
        <dbReference type="Pfam" id="PF20335"/>
    </source>
</evidence>
<dbReference type="InterPro" id="IPR046582">
    <property type="entry name" value="DUF6630"/>
</dbReference>
<name>A0A1T5P7S6_9BACT</name>
<proteinExistence type="predicted"/>
<keyword evidence="3" id="KW-1185">Reference proteome</keyword>
<dbReference type="STRING" id="393003.SAMN05660461_4543"/>
<dbReference type="EMBL" id="FUZZ01000004">
    <property type="protein sequence ID" value="SKD08667.1"/>
    <property type="molecule type" value="Genomic_DNA"/>
</dbReference>